<organism evidence="9 10">
    <name type="scientific">Candidatus Uhrbacteria bacterium GW2011_GWE2_45_35</name>
    <dbReference type="NCBI Taxonomy" id="1618993"/>
    <lineage>
        <taxon>Bacteria</taxon>
        <taxon>Candidatus Uhriibacteriota</taxon>
    </lineage>
</organism>
<dbReference type="Proteomes" id="UP000034354">
    <property type="component" value="Unassembled WGS sequence"/>
</dbReference>
<feature type="transmembrane region" description="Helical" evidence="7">
    <location>
        <begin position="43"/>
        <end position="76"/>
    </location>
</feature>
<dbReference type="SUPFAM" id="SSF81660">
    <property type="entry name" value="Metal cation-transporting ATPase, ATP-binding domain N"/>
    <property type="match status" value="1"/>
</dbReference>
<keyword evidence="4" id="KW-0067">ATP-binding</keyword>
<dbReference type="PRINTS" id="PR00119">
    <property type="entry name" value="CATATPASE"/>
</dbReference>
<evidence type="ECO:0000259" key="8">
    <source>
        <dbReference type="SMART" id="SM00831"/>
    </source>
</evidence>
<proteinExistence type="predicted"/>
<feature type="transmembrane region" description="Helical" evidence="7">
    <location>
        <begin position="243"/>
        <end position="267"/>
    </location>
</feature>
<comment type="caution">
    <text evidence="9">The sequence shown here is derived from an EMBL/GenBank/DDBJ whole genome shotgun (WGS) entry which is preliminary data.</text>
</comment>
<dbReference type="InterPro" id="IPR018303">
    <property type="entry name" value="ATPase_P-typ_P_site"/>
</dbReference>
<dbReference type="InterPro" id="IPR023298">
    <property type="entry name" value="ATPase_P-typ_TM_dom_sf"/>
</dbReference>
<dbReference type="Pfam" id="PF00690">
    <property type="entry name" value="Cation_ATPase_N"/>
    <property type="match status" value="1"/>
</dbReference>
<dbReference type="InterPro" id="IPR023214">
    <property type="entry name" value="HAD_sf"/>
</dbReference>
<dbReference type="Gene3D" id="1.20.1110.10">
    <property type="entry name" value="Calcium-transporting ATPase, transmembrane domain"/>
    <property type="match status" value="1"/>
</dbReference>
<dbReference type="SUPFAM" id="SSF81653">
    <property type="entry name" value="Calcium ATPase, transduction domain A"/>
    <property type="match status" value="1"/>
</dbReference>
<keyword evidence="2 7" id="KW-0812">Transmembrane</keyword>
<evidence type="ECO:0000256" key="6">
    <source>
        <dbReference type="ARBA" id="ARBA00023136"/>
    </source>
</evidence>
<dbReference type="GO" id="GO:0016887">
    <property type="term" value="F:ATP hydrolysis activity"/>
    <property type="evidence" value="ECO:0007669"/>
    <property type="project" value="InterPro"/>
</dbReference>
<dbReference type="PRINTS" id="PR00121">
    <property type="entry name" value="NAKATPASE"/>
</dbReference>
<dbReference type="PANTHER" id="PTHR42861">
    <property type="entry name" value="CALCIUM-TRANSPORTING ATPASE"/>
    <property type="match status" value="1"/>
</dbReference>
<dbReference type="Pfam" id="PF00122">
    <property type="entry name" value="E1-E2_ATPase"/>
    <property type="match status" value="1"/>
</dbReference>
<dbReference type="GO" id="GO:0005524">
    <property type="term" value="F:ATP binding"/>
    <property type="evidence" value="ECO:0007669"/>
    <property type="project" value="UniProtKB-KW"/>
</dbReference>
<gene>
    <name evidence="9" type="ORF">UX09_C0024G0001</name>
</gene>
<dbReference type="STRING" id="1618993.UX09_C0024G0001"/>
<keyword evidence="3" id="KW-0547">Nucleotide-binding</keyword>
<keyword evidence="5 7" id="KW-1133">Transmembrane helix</keyword>
<accession>A0A0G1MHC9</accession>
<dbReference type="Gene3D" id="3.40.1110.10">
    <property type="entry name" value="Calcium-transporting ATPase, cytoplasmic domain N"/>
    <property type="match status" value="1"/>
</dbReference>
<dbReference type="InterPro" id="IPR059000">
    <property type="entry name" value="ATPase_P-type_domA"/>
</dbReference>
<dbReference type="PROSITE" id="PS00154">
    <property type="entry name" value="ATPASE_E1_E2"/>
    <property type="match status" value="1"/>
</dbReference>
<sequence length="432" mass="47541">MKYPGLTTIEIKKLQTQFGPNALPEEKVASGLMIFLAQLKNPLIYVLLVIGVLSIVVSEYGDAVFVFVVVIMNSLFGFTQEFKTQKTLTALKRMVKPRARVVRDGERQEIEAVDLVPGDIVLLGVGERVPADGVVLEAASFFADEAILTGESESVEKKAQDEVFMGTIVAWGTATMRVAKTGLTTKIGEIASMIKETVQPPTVLQLRLKKLVRTIIIIASGLCVLTFFIGYFSGYSLWEIFEIAVVLMVAILPEALTIAVTLILVLAMQKSLKRKALIRKLLAVETLGSVSTICIDKTGTLTEGKMQVTKSDFVDKDKALNTLCLCNNLSNSTEIALWDFLSDQKDYSPQEVFDNQSRFFEIPFSSKHKFMATVNCLPASEDCFLYVKGAPEIVAAMCGLSESEKKKILDKVETWGKDGLRILALANKSIDK</sequence>
<comment type="subcellular location">
    <subcellularLocation>
        <location evidence="1">Membrane</location>
        <topology evidence="1">Multi-pass membrane protein</topology>
    </subcellularLocation>
</comment>
<dbReference type="AlphaFoldDB" id="A0A0G1MHC9"/>
<name>A0A0G1MHC9_9BACT</name>
<protein>
    <submittedName>
        <fullName evidence="9">ATPase, P-type (Transporting), HAD superfamily, subfamily IC</fullName>
    </submittedName>
</protein>
<feature type="transmembrane region" description="Helical" evidence="7">
    <location>
        <begin position="211"/>
        <end position="231"/>
    </location>
</feature>
<dbReference type="InterPro" id="IPR008250">
    <property type="entry name" value="ATPase_P-typ_transduc_dom_A_sf"/>
</dbReference>
<evidence type="ECO:0000313" key="9">
    <source>
        <dbReference type="EMBL" id="KKU07776.1"/>
    </source>
</evidence>
<dbReference type="InterPro" id="IPR004014">
    <property type="entry name" value="ATPase_P-typ_cation-transptr_N"/>
</dbReference>
<evidence type="ECO:0000256" key="3">
    <source>
        <dbReference type="ARBA" id="ARBA00022741"/>
    </source>
</evidence>
<dbReference type="GO" id="GO:0016020">
    <property type="term" value="C:membrane"/>
    <property type="evidence" value="ECO:0007669"/>
    <property type="project" value="UniProtKB-SubCell"/>
</dbReference>
<feature type="non-terminal residue" evidence="9">
    <location>
        <position position="432"/>
    </location>
</feature>
<feature type="domain" description="Cation-transporting P-type ATPase N-terminal" evidence="8">
    <location>
        <begin position="5"/>
        <end position="59"/>
    </location>
</feature>
<evidence type="ECO:0000256" key="4">
    <source>
        <dbReference type="ARBA" id="ARBA00022840"/>
    </source>
</evidence>
<reference evidence="9 10" key="1">
    <citation type="journal article" date="2015" name="Nature">
        <title>rRNA introns, odd ribosomes, and small enigmatic genomes across a large radiation of phyla.</title>
        <authorList>
            <person name="Brown C.T."/>
            <person name="Hug L.A."/>
            <person name="Thomas B.C."/>
            <person name="Sharon I."/>
            <person name="Castelle C.J."/>
            <person name="Singh A."/>
            <person name="Wilkins M.J."/>
            <person name="Williams K.H."/>
            <person name="Banfield J.F."/>
        </authorList>
    </citation>
    <scope>NUCLEOTIDE SEQUENCE [LARGE SCALE GENOMIC DNA]</scope>
</reference>
<dbReference type="InterPro" id="IPR001757">
    <property type="entry name" value="P_typ_ATPase"/>
</dbReference>
<evidence type="ECO:0000313" key="10">
    <source>
        <dbReference type="Proteomes" id="UP000034354"/>
    </source>
</evidence>
<dbReference type="SUPFAM" id="SSF81665">
    <property type="entry name" value="Calcium ATPase, transmembrane domain M"/>
    <property type="match status" value="1"/>
</dbReference>
<dbReference type="Gene3D" id="2.70.150.10">
    <property type="entry name" value="Calcium-transporting ATPase, cytoplasmic transduction domain A"/>
    <property type="match status" value="1"/>
</dbReference>
<dbReference type="EMBL" id="LCKW01000024">
    <property type="protein sequence ID" value="KKU07776.1"/>
    <property type="molecule type" value="Genomic_DNA"/>
</dbReference>
<evidence type="ECO:0000256" key="1">
    <source>
        <dbReference type="ARBA" id="ARBA00004141"/>
    </source>
</evidence>
<dbReference type="Gene3D" id="3.40.50.1000">
    <property type="entry name" value="HAD superfamily/HAD-like"/>
    <property type="match status" value="1"/>
</dbReference>
<evidence type="ECO:0000256" key="2">
    <source>
        <dbReference type="ARBA" id="ARBA00022692"/>
    </source>
</evidence>
<dbReference type="SMART" id="SM00831">
    <property type="entry name" value="Cation_ATPase_N"/>
    <property type="match status" value="1"/>
</dbReference>
<keyword evidence="6 7" id="KW-0472">Membrane</keyword>
<evidence type="ECO:0000256" key="5">
    <source>
        <dbReference type="ARBA" id="ARBA00022989"/>
    </source>
</evidence>
<dbReference type="Pfam" id="PF13246">
    <property type="entry name" value="Cation_ATPase"/>
    <property type="match status" value="1"/>
</dbReference>
<dbReference type="NCBIfam" id="TIGR01494">
    <property type="entry name" value="ATPase_P-type"/>
    <property type="match status" value="1"/>
</dbReference>
<evidence type="ECO:0000256" key="7">
    <source>
        <dbReference type="SAM" id="Phobius"/>
    </source>
</evidence>
<dbReference type="InterPro" id="IPR023299">
    <property type="entry name" value="ATPase_P-typ_cyto_dom_N"/>
</dbReference>